<name>A0AAE0IWD5_9PEZI</name>
<reference evidence="2" key="2">
    <citation type="submission" date="2023-06" db="EMBL/GenBank/DDBJ databases">
        <authorList>
            <consortium name="Lawrence Berkeley National Laboratory"/>
            <person name="Haridas S."/>
            <person name="Hensen N."/>
            <person name="Bonometti L."/>
            <person name="Westerberg I."/>
            <person name="Brannstrom I.O."/>
            <person name="Guillou S."/>
            <person name="Cros-Aarteil S."/>
            <person name="Calhoun S."/>
            <person name="Kuo A."/>
            <person name="Mondo S."/>
            <person name="Pangilinan J."/>
            <person name="Riley R."/>
            <person name="Labutti K."/>
            <person name="Andreopoulos B."/>
            <person name="Lipzen A."/>
            <person name="Chen C."/>
            <person name="Yanf M."/>
            <person name="Daum C."/>
            <person name="Ng V."/>
            <person name="Clum A."/>
            <person name="Steindorff A."/>
            <person name="Ohm R."/>
            <person name="Martin F."/>
            <person name="Silar P."/>
            <person name="Natvig D."/>
            <person name="Lalanne C."/>
            <person name="Gautier V."/>
            <person name="Ament-Velasquez S.L."/>
            <person name="Kruys A."/>
            <person name="Hutchinson M.I."/>
            <person name="Powell A.J."/>
            <person name="Barry K."/>
            <person name="Miller A.N."/>
            <person name="Grigoriev I.V."/>
            <person name="Debuchy R."/>
            <person name="Gladieux P."/>
            <person name="Thoren M.H."/>
            <person name="Johannesson H."/>
        </authorList>
    </citation>
    <scope>NUCLEOTIDE SEQUENCE</scope>
    <source>
        <strain evidence="2">SMH4131-1</strain>
    </source>
</reference>
<organism evidence="2 3">
    <name type="scientific">Cercophora scortea</name>
    <dbReference type="NCBI Taxonomy" id="314031"/>
    <lineage>
        <taxon>Eukaryota</taxon>
        <taxon>Fungi</taxon>
        <taxon>Dikarya</taxon>
        <taxon>Ascomycota</taxon>
        <taxon>Pezizomycotina</taxon>
        <taxon>Sordariomycetes</taxon>
        <taxon>Sordariomycetidae</taxon>
        <taxon>Sordariales</taxon>
        <taxon>Lasiosphaeriaceae</taxon>
        <taxon>Cercophora</taxon>
    </lineage>
</organism>
<proteinExistence type="predicted"/>
<feature type="region of interest" description="Disordered" evidence="1">
    <location>
        <begin position="344"/>
        <end position="401"/>
    </location>
</feature>
<evidence type="ECO:0000256" key="1">
    <source>
        <dbReference type="SAM" id="MobiDB-lite"/>
    </source>
</evidence>
<comment type="caution">
    <text evidence="2">The sequence shown here is derived from an EMBL/GenBank/DDBJ whole genome shotgun (WGS) entry which is preliminary data.</text>
</comment>
<keyword evidence="3" id="KW-1185">Reference proteome</keyword>
<reference evidence="2" key="1">
    <citation type="journal article" date="2023" name="Mol. Phylogenet. Evol.">
        <title>Genome-scale phylogeny and comparative genomics of the fungal order Sordariales.</title>
        <authorList>
            <person name="Hensen N."/>
            <person name="Bonometti L."/>
            <person name="Westerberg I."/>
            <person name="Brannstrom I.O."/>
            <person name="Guillou S."/>
            <person name="Cros-Aarteil S."/>
            <person name="Calhoun S."/>
            <person name="Haridas S."/>
            <person name="Kuo A."/>
            <person name="Mondo S."/>
            <person name="Pangilinan J."/>
            <person name="Riley R."/>
            <person name="LaButti K."/>
            <person name="Andreopoulos B."/>
            <person name="Lipzen A."/>
            <person name="Chen C."/>
            <person name="Yan M."/>
            <person name="Daum C."/>
            <person name="Ng V."/>
            <person name="Clum A."/>
            <person name="Steindorff A."/>
            <person name="Ohm R.A."/>
            <person name="Martin F."/>
            <person name="Silar P."/>
            <person name="Natvig D.O."/>
            <person name="Lalanne C."/>
            <person name="Gautier V."/>
            <person name="Ament-Velasquez S.L."/>
            <person name="Kruys A."/>
            <person name="Hutchinson M.I."/>
            <person name="Powell A.J."/>
            <person name="Barry K."/>
            <person name="Miller A.N."/>
            <person name="Grigoriev I.V."/>
            <person name="Debuchy R."/>
            <person name="Gladieux P."/>
            <person name="Hiltunen Thoren M."/>
            <person name="Johannesson H."/>
        </authorList>
    </citation>
    <scope>NUCLEOTIDE SEQUENCE</scope>
    <source>
        <strain evidence="2">SMH4131-1</strain>
    </source>
</reference>
<protein>
    <submittedName>
        <fullName evidence="2">Uncharacterized protein</fullName>
    </submittedName>
</protein>
<feature type="region of interest" description="Disordered" evidence="1">
    <location>
        <begin position="241"/>
        <end position="260"/>
    </location>
</feature>
<feature type="region of interest" description="Disordered" evidence="1">
    <location>
        <begin position="1"/>
        <end position="59"/>
    </location>
</feature>
<evidence type="ECO:0000313" key="3">
    <source>
        <dbReference type="Proteomes" id="UP001286456"/>
    </source>
</evidence>
<feature type="compositionally biased region" description="Low complexity" evidence="1">
    <location>
        <begin position="377"/>
        <end position="390"/>
    </location>
</feature>
<accession>A0AAE0IWD5</accession>
<sequence length="553" mass="60821">MEALSSDDPSHHSGLEQQLTHNNNNNNHGDTSFPPPNSYYHHGDDEPYHHHQLQLQLQLQLQQSERKINPKTNWAGTSSRQQLHRHPRGQQQRNEDSAGGGREWTDFEMQVILALLCKGVHRKPGNPLTFATALNEALNGGGGGEQRLRLDVDLEDVKELLAWVCRDKKGCLAFIERQTPQRITRRITHVFARHLDFDGSLKEWTVDGRRDVEAMKRPETMQKLAERMQREEDKRLARLESRQLMTDRDRTPSRQLDDARFENMYEDGLGAERSAAAASPTTTRSPLLPPRETVAQHLQHEETSAGPSSSTGFIGGFTGFNPVDSASLYDARLHPDDLRQGVVARSTALPPPPIPGSNTRDLAARQQDTPADGSLPTTSIVSHQQSSSVQHKTHRLGSGGNQPRYIPWNVIDDFGNSYEGAVTGGGKANQPQVPQFRTQAEEGHAQAQQIEIDRRPISVSDTTIGSPNHYPGSATTGLLHAAVPAAAETWTSGGTALLSHGASTTADPRHLSTHRTDGAAAAARSGAETPLAVRASMHPDRRGVLNEYLNRLG</sequence>
<feature type="compositionally biased region" description="Polar residues" evidence="1">
    <location>
        <begin position="71"/>
        <end position="81"/>
    </location>
</feature>
<gene>
    <name evidence="2" type="ORF">B0T19DRAFT_105289</name>
</gene>
<dbReference type="Proteomes" id="UP001286456">
    <property type="component" value="Unassembled WGS sequence"/>
</dbReference>
<feature type="region of interest" description="Disordered" evidence="1">
    <location>
        <begin position="71"/>
        <end position="102"/>
    </location>
</feature>
<evidence type="ECO:0000313" key="2">
    <source>
        <dbReference type="EMBL" id="KAK3332516.1"/>
    </source>
</evidence>
<dbReference type="EMBL" id="JAUEPO010000002">
    <property type="protein sequence ID" value="KAK3332516.1"/>
    <property type="molecule type" value="Genomic_DNA"/>
</dbReference>
<dbReference type="AlphaFoldDB" id="A0AAE0IWD5"/>